<dbReference type="InterPro" id="IPR029058">
    <property type="entry name" value="AB_hydrolase_fold"/>
</dbReference>
<dbReference type="Gene3D" id="3.40.50.1820">
    <property type="entry name" value="alpha/beta hydrolase"/>
    <property type="match status" value="1"/>
</dbReference>
<dbReference type="AlphaFoldDB" id="A0A0U1M701"/>
<dbReference type="Proteomes" id="UP000054383">
    <property type="component" value="Unassembled WGS sequence"/>
</dbReference>
<dbReference type="OrthoDB" id="10253869at2759"/>
<gene>
    <name evidence="2" type="ORF">PISL3812_07845</name>
</gene>
<dbReference type="SUPFAM" id="SSF53474">
    <property type="entry name" value="alpha/beta-Hydrolases"/>
    <property type="match status" value="1"/>
</dbReference>
<evidence type="ECO:0000313" key="3">
    <source>
        <dbReference type="Proteomes" id="UP000054383"/>
    </source>
</evidence>
<organism evidence="2 3">
    <name type="scientific">Talaromyces islandicus</name>
    <name type="common">Penicillium islandicum</name>
    <dbReference type="NCBI Taxonomy" id="28573"/>
    <lineage>
        <taxon>Eukaryota</taxon>
        <taxon>Fungi</taxon>
        <taxon>Dikarya</taxon>
        <taxon>Ascomycota</taxon>
        <taxon>Pezizomycotina</taxon>
        <taxon>Eurotiomycetes</taxon>
        <taxon>Eurotiomycetidae</taxon>
        <taxon>Eurotiales</taxon>
        <taxon>Trichocomaceae</taxon>
        <taxon>Talaromyces</taxon>
        <taxon>Talaromyces sect. Islandici</taxon>
    </lineage>
</organism>
<sequence>MQGENPVVIQQERLQASSVPLFLIHDGGGTITNYFAFGNLGRDLYGIYNPRFQDGQTWPGGIAEMAKEYAEMVKEMSPSKKILLGGWSLGGFVALQMAHIFANDPIIKVEGLVMIESIFPRTITTANISIDKKDINFPLGTPIKTRQRMIKSIIEATDMVKSYNLPIWSNGGESDSSMDSIHIPTAPPTVLLRAKNPVPSRKSMVVPHMLGWDQYEYDLVKAVYEIPGHHFSIFDTTNIDQFSSSLNEACTLLENGIWG</sequence>
<dbReference type="Pfam" id="PF00975">
    <property type="entry name" value="Thioesterase"/>
    <property type="match status" value="1"/>
</dbReference>
<evidence type="ECO:0000259" key="1">
    <source>
        <dbReference type="Pfam" id="PF00975"/>
    </source>
</evidence>
<dbReference type="InterPro" id="IPR001031">
    <property type="entry name" value="Thioesterase"/>
</dbReference>
<reference evidence="2 3" key="1">
    <citation type="submission" date="2015-04" db="EMBL/GenBank/DDBJ databases">
        <authorList>
            <person name="Syromyatnikov M.Y."/>
            <person name="Popov V.N."/>
        </authorList>
    </citation>
    <scope>NUCLEOTIDE SEQUENCE [LARGE SCALE GENOMIC DNA]</scope>
    <source>
        <strain evidence="2">WF-38-12</strain>
    </source>
</reference>
<accession>A0A0U1M701</accession>
<proteinExistence type="predicted"/>
<evidence type="ECO:0000313" key="2">
    <source>
        <dbReference type="EMBL" id="CRG90800.1"/>
    </source>
</evidence>
<protein>
    <recommendedName>
        <fullName evidence="1">Thioesterase domain-containing protein</fullName>
    </recommendedName>
</protein>
<keyword evidence="3" id="KW-1185">Reference proteome</keyword>
<name>A0A0U1M701_TALIS</name>
<dbReference type="EMBL" id="CVMT01000008">
    <property type="protein sequence ID" value="CRG90800.1"/>
    <property type="molecule type" value="Genomic_DNA"/>
</dbReference>
<dbReference type="STRING" id="28573.A0A0U1M701"/>
<dbReference type="OMA" id="GNHYSIF"/>
<feature type="domain" description="Thioesterase" evidence="1">
    <location>
        <begin position="20"/>
        <end position="120"/>
    </location>
</feature>